<organism evidence="1">
    <name type="scientific">freshwater metagenome</name>
    <dbReference type="NCBI Taxonomy" id="449393"/>
    <lineage>
        <taxon>unclassified sequences</taxon>
        <taxon>metagenomes</taxon>
        <taxon>ecological metagenomes</taxon>
    </lineage>
</organism>
<accession>A0A6J7DLC8</accession>
<gene>
    <name evidence="1" type="ORF">UFOPK3423_00756</name>
</gene>
<dbReference type="AlphaFoldDB" id="A0A6J7DLC8"/>
<evidence type="ECO:0000313" key="1">
    <source>
        <dbReference type="EMBL" id="CAB4871296.1"/>
    </source>
</evidence>
<name>A0A6J7DLC8_9ZZZZ</name>
<dbReference type="EMBL" id="CAFBLQ010000066">
    <property type="protein sequence ID" value="CAB4871296.1"/>
    <property type="molecule type" value="Genomic_DNA"/>
</dbReference>
<proteinExistence type="predicted"/>
<protein>
    <submittedName>
        <fullName evidence="1">Unannotated protein</fullName>
    </submittedName>
</protein>
<reference evidence="1" key="1">
    <citation type="submission" date="2020-05" db="EMBL/GenBank/DDBJ databases">
        <authorList>
            <person name="Chiriac C."/>
            <person name="Salcher M."/>
            <person name="Ghai R."/>
            <person name="Kavagutti S V."/>
        </authorList>
    </citation>
    <scope>NUCLEOTIDE SEQUENCE</scope>
</reference>
<sequence>METPTRGNYDSGEDFVLEYGELRFTFNERDFSERCEQAARKLGFLGSTLEDTELEDLVNLAVNGEISDPASGLGEHVNDCWTELVGPADRSLVHWLRRLVFRSAWLDQRVKEGELDVRFDWERQTFDYVQPERGDEPVELAPEPSWDRVAYIPRSAA</sequence>